<dbReference type="Pfam" id="PF03704">
    <property type="entry name" value="BTAD"/>
    <property type="match status" value="1"/>
</dbReference>
<evidence type="ECO:0000256" key="3">
    <source>
        <dbReference type="PROSITE-ProRule" id="PRU01091"/>
    </source>
</evidence>
<protein>
    <submittedName>
        <fullName evidence="5">BTAD domain-containing putative transcriptional regulator</fullName>
    </submittedName>
</protein>
<dbReference type="Gene3D" id="1.25.40.10">
    <property type="entry name" value="Tetratricopeptide repeat domain"/>
    <property type="match status" value="3"/>
</dbReference>
<keyword evidence="2 3" id="KW-0238">DNA-binding</keyword>
<dbReference type="InterPro" id="IPR058852">
    <property type="entry name" value="HTH_77"/>
</dbReference>
<dbReference type="RefSeq" id="WP_380123863.1">
    <property type="nucleotide sequence ID" value="NZ_JBHSIU010000058.1"/>
</dbReference>
<dbReference type="PROSITE" id="PS51755">
    <property type="entry name" value="OMPR_PHOB"/>
    <property type="match status" value="1"/>
</dbReference>
<dbReference type="InterPro" id="IPR016032">
    <property type="entry name" value="Sig_transdc_resp-reg_C-effctor"/>
</dbReference>
<feature type="domain" description="OmpR/PhoB-type" evidence="4">
    <location>
        <begin position="1"/>
        <end position="96"/>
    </location>
</feature>
<dbReference type="SMART" id="SM00862">
    <property type="entry name" value="Trans_reg_C"/>
    <property type="match status" value="1"/>
</dbReference>
<comment type="caution">
    <text evidence="5">The sequence shown here is derived from an EMBL/GenBank/DDBJ whole genome shotgun (WGS) entry which is preliminary data.</text>
</comment>
<dbReference type="SMART" id="SM01043">
    <property type="entry name" value="BTAD"/>
    <property type="match status" value="1"/>
</dbReference>
<dbReference type="InterPro" id="IPR027417">
    <property type="entry name" value="P-loop_NTPase"/>
</dbReference>
<reference evidence="6" key="1">
    <citation type="journal article" date="2019" name="Int. J. Syst. Evol. Microbiol.">
        <title>The Global Catalogue of Microorganisms (GCM) 10K type strain sequencing project: providing services to taxonomists for standard genome sequencing and annotation.</title>
        <authorList>
            <consortium name="The Broad Institute Genomics Platform"/>
            <consortium name="The Broad Institute Genome Sequencing Center for Infectious Disease"/>
            <person name="Wu L."/>
            <person name="Ma J."/>
        </authorList>
    </citation>
    <scope>NUCLEOTIDE SEQUENCE [LARGE SCALE GENOMIC DNA]</scope>
    <source>
        <strain evidence="6">CGMCC 4.7152</strain>
    </source>
</reference>
<keyword evidence="6" id="KW-1185">Reference proteome</keyword>
<dbReference type="EMBL" id="JBHSIU010000058">
    <property type="protein sequence ID" value="MFC5004202.1"/>
    <property type="molecule type" value="Genomic_DNA"/>
</dbReference>
<dbReference type="PANTHER" id="PTHR47691:SF3">
    <property type="entry name" value="HTH-TYPE TRANSCRIPTIONAL REGULATOR RV0890C-RELATED"/>
    <property type="match status" value="1"/>
</dbReference>
<dbReference type="Gene3D" id="1.10.10.10">
    <property type="entry name" value="Winged helix-like DNA-binding domain superfamily/Winged helix DNA-binding domain"/>
    <property type="match status" value="1"/>
</dbReference>
<dbReference type="Gene3D" id="3.40.50.300">
    <property type="entry name" value="P-loop containing nucleotide triphosphate hydrolases"/>
    <property type="match status" value="1"/>
</dbReference>
<proteinExistence type="inferred from homology"/>
<comment type="similarity">
    <text evidence="1">Belongs to the AfsR/DnrI/RedD regulatory family.</text>
</comment>
<evidence type="ECO:0000259" key="4">
    <source>
        <dbReference type="PROSITE" id="PS51755"/>
    </source>
</evidence>
<dbReference type="Proteomes" id="UP001595912">
    <property type="component" value="Unassembled WGS sequence"/>
</dbReference>
<dbReference type="CDD" id="cd00383">
    <property type="entry name" value="trans_reg_C"/>
    <property type="match status" value="1"/>
</dbReference>
<evidence type="ECO:0000313" key="5">
    <source>
        <dbReference type="EMBL" id="MFC5004202.1"/>
    </source>
</evidence>
<dbReference type="PRINTS" id="PR00364">
    <property type="entry name" value="DISEASERSIST"/>
</dbReference>
<dbReference type="InterPro" id="IPR001867">
    <property type="entry name" value="OmpR/PhoB-type_DNA-bd"/>
</dbReference>
<dbReference type="SUPFAM" id="SSF46894">
    <property type="entry name" value="C-terminal effector domain of the bipartite response regulators"/>
    <property type="match status" value="1"/>
</dbReference>
<evidence type="ECO:0000256" key="2">
    <source>
        <dbReference type="ARBA" id="ARBA00023125"/>
    </source>
</evidence>
<organism evidence="5 6">
    <name type="scientific">Dactylosporangium cerinum</name>
    <dbReference type="NCBI Taxonomy" id="1434730"/>
    <lineage>
        <taxon>Bacteria</taxon>
        <taxon>Bacillati</taxon>
        <taxon>Actinomycetota</taxon>
        <taxon>Actinomycetes</taxon>
        <taxon>Micromonosporales</taxon>
        <taxon>Micromonosporaceae</taxon>
        <taxon>Dactylosporangium</taxon>
    </lineage>
</organism>
<dbReference type="SUPFAM" id="SSF48452">
    <property type="entry name" value="TPR-like"/>
    <property type="match status" value="2"/>
</dbReference>
<dbReference type="InterPro" id="IPR036388">
    <property type="entry name" value="WH-like_DNA-bd_sf"/>
</dbReference>
<dbReference type="PANTHER" id="PTHR47691">
    <property type="entry name" value="REGULATOR-RELATED"/>
    <property type="match status" value="1"/>
</dbReference>
<dbReference type="InterPro" id="IPR011990">
    <property type="entry name" value="TPR-like_helical_dom_sf"/>
</dbReference>
<feature type="DNA-binding region" description="OmpR/PhoB-type" evidence="3">
    <location>
        <begin position="1"/>
        <end position="96"/>
    </location>
</feature>
<dbReference type="SUPFAM" id="SSF52540">
    <property type="entry name" value="P-loop containing nucleoside triphosphate hydrolases"/>
    <property type="match status" value="1"/>
</dbReference>
<gene>
    <name evidence="5" type="ORF">ACFPIJ_41055</name>
</gene>
<name>A0ABV9W9X9_9ACTN</name>
<dbReference type="Pfam" id="PF00486">
    <property type="entry name" value="Trans_reg_C"/>
    <property type="match status" value="1"/>
</dbReference>
<sequence>MRFGVLGAVAAWTSDGRPVTIPGLKVRALLAALLINEGRPASADQLIERLWGDDPPGNPSGALSVKVSQLRRALEDAEPGGRRLVVSPPPGYRLHADADSVDAQRFQALTARARQTEDPRSRAALLSDALALWRGPAFADFSDEDFTRATITRLEEQRLTAIEDLAEARLALGEHAALAGELTDLLVQYPLRERPRALHMLALYRSGRQTEALSSYEAIRVHLADELGLDPGAELTDLHVAMLSQDPRLNAPSPSELLAAADRPATNLPAAVTELIGRDEAVTEIRALLEQRRLVTLTGSGGVGKTRLAVEAATPLIETFTDGVWLIELAAFDRPGTPDAMDSLAEMVMTVLGIRDSAAMGEPWTSRDRLAGGLRTRHVLLVLDNCEHVIEQVAELTSFLLHAVPGLRVLTTSREPLGLAGEVVWPVPPLEVPGPAGKIDLAVLERSSAVRLFVARAAAAAHTFTLNAGNADAVAVLCRRLDGIPLALELAATRVRALGMRGLIAGLDDRFRLLATGHRGAPPRQQTLMAMIDWSWQLLTAAERVVLRRLAVHADGCTQEAAEAVCAANGVPPEEVLDILARLVDRSLVVMSERDDDGPQYRLLESVAAYCVERMHEAGELLEVRRLHYHYYAGLAERAEPHLYGPGQQRWLQRLDAEAANMRTALENAMRQGAADLALRLVNSLSWYWFLRGRLAEAKRSLQAALSTSGEASPAGRAKATGWHAGISFLLGDIADWPARHEAALGLYADVEDARAQARAEWFLAYAEIDLGDVAATEILINRALDAFRGVGDEWGVAAALSIRAKHAYVKGDAAALEDDATRSVAMFRRLGDRWGLLQANEWLAAHADMTGDFERAIAVHRDGLRMAEELGLWPDVAGRLSWLGWSLMQRGDYSAAREHCGLGLRLAEEQGSPLGVIFAQMGLAFAARRDGKLDIAEEHLTCLLEAAESRDAERGQPLHTPSVLVELGYLEVLRGNAEAARARHLRAFAIAQQLGAVRDMVQAVGGLAAASALGGCHQQAAQLLGAAAAARESLQTPLTPADKSDVCRTTVATRAALGDDIFDAAHDQGRKLQLEDAVQQTCAG</sequence>
<evidence type="ECO:0000256" key="1">
    <source>
        <dbReference type="ARBA" id="ARBA00005820"/>
    </source>
</evidence>
<dbReference type="CDD" id="cd15831">
    <property type="entry name" value="BTAD"/>
    <property type="match status" value="1"/>
</dbReference>
<dbReference type="Pfam" id="PF25872">
    <property type="entry name" value="HTH_77"/>
    <property type="match status" value="1"/>
</dbReference>
<dbReference type="InterPro" id="IPR005158">
    <property type="entry name" value="BTAD"/>
</dbReference>
<accession>A0ABV9W9X9</accession>
<evidence type="ECO:0000313" key="6">
    <source>
        <dbReference type="Proteomes" id="UP001595912"/>
    </source>
</evidence>